<dbReference type="GO" id="GO:0005975">
    <property type="term" value="P:carbohydrate metabolic process"/>
    <property type="evidence" value="ECO:0007669"/>
    <property type="project" value="InterPro"/>
</dbReference>
<dbReference type="Pfam" id="PF01522">
    <property type="entry name" value="Polysacc_deac_1"/>
    <property type="match status" value="1"/>
</dbReference>
<dbReference type="Proteomes" id="UP000507470">
    <property type="component" value="Unassembled WGS sequence"/>
</dbReference>
<sequence>MFSPDILQNILLICVLMVGAEICLQDNNCRLPNCYCGGRDTPGNLLSSEIPQIIVFSFDDAVNSENYQMYEKLFLNNRFNPNGCPISMTMFVSHNYTEYNLVRDLYSKGMEVAVHSVTHRTPTDFWKEASTEELRYEIVQQRKNLAQKTGIPIQNITGWRSPFLQSAGDKLYSILQEENFQYDSTMTVATENGFSSKFWPNTLDFGWQLDCNVRPCPKGSYPGLWEVPVMMLEKPFAPIGCLYLDSCRPENKEEAFQLFWVNFHSFYKGSRAPLFYTMHSSWLREKHNYDAMNYFLLTILHYYSDVFIISYQQLLEWMQNPTKLVDINNFKGWHCPKRYLNFVQPFVESNDLNNVNNSAVNDFMRIPFLLSLLLIVLMIL</sequence>
<feature type="chain" id="PRO_5027014177" description="NodB homology domain-containing protein" evidence="1">
    <location>
        <begin position="26"/>
        <end position="380"/>
    </location>
</feature>
<reference evidence="3 4" key="1">
    <citation type="submission" date="2020-06" db="EMBL/GenBank/DDBJ databases">
        <authorList>
            <person name="Li R."/>
            <person name="Bekaert M."/>
        </authorList>
    </citation>
    <scope>NUCLEOTIDE SEQUENCE [LARGE SCALE GENOMIC DNA]</scope>
    <source>
        <strain evidence="4">wild</strain>
    </source>
</reference>
<dbReference type="InterPro" id="IPR011330">
    <property type="entry name" value="Glyco_hydro/deAcase_b/a-brl"/>
</dbReference>
<dbReference type="InterPro" id="IPR002509">
    <property type="entry name" value="NODB_dom"/>
</dbReference>
<protein>
    <recommendedName>
        <fullName evidence="2">NodB homology domain-containing protein</fullName>
    </recommendedName>
</protein>
<proteinExistence type="predicted"/>
<evidence type="ECO:0000313" key="3">
    <source>
        <dbReference type="EMBL" id="CAC5424960.1"/>
    </source>
</evidence>
<keyword evidence="4" id="KW-1185">Reference proteome</keyword>
<name>A0A6J8EWT1_MYTCO</name>
<keyword evidence="1" id="KW-0732">Signal</keyword>
<organism evidence="3 4">
    <name type="scientific">Mytilus coruscus</name>
    <name type="common">Sea mussel</name>
    <dbReference type="NCBI Taxonomy" id="42192"/>
    <lineage>
        <taxon>Eukaryota</taxon>
        <taxon>Metazoa</taxon>
        <taxon>Spiralia</taxon>
        <taxon>Lophotrochozoa</taxon>
        <taxon>Mollusca</taxon>
        <taxon>Bivalvia</taxon>
        <taxon>Autobranchia</taxon>
        <taxon>Pteriomorphia</taxon>
        <taxon>Mytilida</taxon>
        <taxon>Mytiloidea</taxon>
        <taxon>Mytilidae</taxon>
        <taxon>Mytilinae</taxon>
        <taxon>Mytilus</taxon>
    </lineage>
</organism>
<dbReference type="GO" id="GO:0016810">
    <property type="term" value="F:hydrolase activity, acting on carbon-nitrogen (but not peptide) bonds"/>
    <property type="evidence" value="ECO:0007669"/>
    <property type="project" value="InterPro"/>
</dbReference>
<feature type="domain" description="NodB homology" evidence="2">
    <location>
        <begin position="86"/>
        <end position="165"/>
    </location>
</feature>
<evidence type="ECO:0000256" key="1">
    <source>
        <dbReference type="SAM" id="SignalP"/>
    </source>
</evidence>
<dbReference type="EMBL" id="CACVKT020010119">
    <property type="protein sequence ID" value="CAC5424960.1"/>
    <property type="molecule type" value="Genomic_DNA"/>
</dbReference>
<dbReference type="PANTHER" id="PTHR45985">
    <property type="match status" value="1"/>
</dbReference>
<evidence type="ECO:0000313" key="4">
    <source>
        <dbReference type="Proteomes" id="UP000507470"/>
    </source>
</evidence>
<dbReference type="SUPFAM" id="SSF88713">
    <property type="entry name" value="Glycoside hydrolase/deacetylase"/>
    <property type="match status" value="1"/>
</dbReference>
<evidence type="ECO:0000259" key="2">
    <source>
        <dbReference type="Pfam" id="PF01522"/>
    </source>
</evidence>
<dbReference type="Gene3D" id="3.20.20.370">
    <property type="entry name" value="Glycoside hydrolase/deacetylase"/>
    <property type="match status" value="1"/>
</dbReference>
<gene>
    <name evidence="3" type="ORF">MCOR_56814</name>
</gene>
<dbReference type="PANTHER" id="PTHR45985:SF3">
    <property type="entry name" value="CHITIN DEACETYLASE-LIKE 4"/>
    <property type="match status" value="1"/>
</dbReference>
<accession>A0A6J8EWT1</accession>
<dbReference type="OrthoDB" id="504708at2759"/>
<dbReference type="InterPro" id="IPR052740">
    <property type="entry name" value="CE4"/>
</dbReference>
<dbReference type="AlphaFoldDB" id="A0A6J8EWT1"/>
<feature type="signal peptide" evidence="1">
    <location>
        <begin position="1"/>
        <end position="25"/>
    </location>
</feature>